<sequence length="132" mass="15103">MWQLKTGSVPRFGDWDENDPSSADGYAHIFNKVREEKRSEMEKFGDTGKRLPVKFDKRGEDIPSVTENVDVWANIIHFDPEPNEFYFNTPKQQAGESSYQAEESHPESSEQAEEFHPEGQNQSKVSASSSEF</sequence>
<protein>
    <submittedName>
        <fullName evidence="3">Pathogenic type III effector avirulence factor Avr cleavage site</fullName>
    </submittedName>
</protein>
<dbReference type="InterPro" id="IPR040387">
    <property type="entry name" value="RIN4/NOI4"/>
</dbReference>
<feature type="compositionally biased region" description="Basic and acidic residues" evidence="1">
    <location>
        <begin position="102"/>
        <end position="117"/>
    </location>
</feature>
<dbReference type="EMBL" id="MVGT01001902">
    <property type="protein sequence ID" value="OVA10443.1"/>
    <property type="molecule type" value="Genomic_DNA"/>
</dbReference>
<evidence type="ECO:0000259" key="2">
    <source>
        <dbReference type="Pfam" id="PF05627"/>
    </source>
</evidence>
<dbReference type="PANTHER" id="PTHR33159">
    <property type="entry name" value="RPM1-INTERACTING PROTEIN 4 (RIN4) FAMILY PROTEIN"/>
    <property type="match status" value="1"/>
</dbReference>
<feature type="domain" description="RIN4 pathogenic type III effector avirulence factor Avr cleavage site" evidence="2">
    <location>
        <begin position="7"/>
        <end position="38"/>
    </location>
</feature>
<feature type="region of interest" description="Disordered" evidence="1">
    <location>
        <begin position="1"/>
        <end position="25"/>
    </location>
</feature>
<dbReference type="OrthoDB" id="1109067at2759"/>
<dbReference type="PANTHER" id="PTHR33159:SF6">
    <property type="entry name" value="RPM1-INTERACTING PROTEIN 4"/>
    <property type="match status" value="1"/>
</dbReference>
<reference evidence="3" key="1">
    <citation type="journal article" date="2017" name="Mol. Plant">
        <title>The Genome of Medicinal Plant Macleaya cordata Provides New Insights into Benzylisoquinoline Alkaloids Metabolism.</title>
        <authorList>
            <person name="Liu X."/>
            <person name="Liu Y."/>
            <person name="Huang P."/>
            <person name="Ma Y."/>
            <person name="Qing Z."/>
            <person name="Tang Q."/>
            <person name="Cao H."/>
            <person name="Cheng P."/>
            <person name="Zheng Y."/>
            <person name="Yuan Z."/>
            <person name="Zhou Y."/>
            <person name="Liu J."/>
            <person name="Tang Z."/>
            <person name="Zhuo Y."/>
            <person name="Zhang Y."/>
            <person name="Yu L."/>
            <person name="Huang J."/>
            <person name="Yang P."/>
            <person name="Peng Q."/>
            <person name="Zhang J."/>
            <person name="Jiang W."/>
            <person name="Zhang Z."/>
            <person name="Lin K."/>
            <person name="Ro D.K."/>
            <person name="Chen X."/>
            <person name="Xiong X."/>
            <person name="Shang Y."/>
            <person name="Huang S."/>
            <person name="Zeng J."/>
        </authorList>
    </citation>
    <scope>NUCLEOTIDE SEQUENCE [LARGE SCALE GENOMIC DNA]</scope>
    <source>
        <strain evidence="3">BLH2017</strain>
        <tissue evidence="3">Root</tissue>
    </source>
</reference>
<evidence type="ECO:0000313" key="3">
    <source>
        <dbReference type="EMBL" id="OVA10443.1"/>
    </source>
</evidence>
<proteinExistence type="predicted"/>
<feature type="compositionally biased region" description="Polar residues" evidence="1">
    <location>
        <begin position="119"/>
        <end position="132"/>
    </location>
</feature>
<accession>A0A200QIW5</accession>
<dbReference type="Proteomes" id="UP000195402">
    <property type="component" value="Unassembled WGS sequence"/>
</dbReference>
<dbReference type="STRING" id="56857.A0A200QIW5"/>
<feature type="region of interest" description="Disordered" evidence="1">
    <location>
        <begin position="83"/>
        <end position="132"/>
    </location>
</feature>
<dbReference type="InParanoid" id="A0A200QIW5"/>
<feature type="compositionally biased region" description="Polar residues" evidence="1">
    <location>
        <begin position="89"/>
        <end position="101"/>
    </location>
</feature>
<name>A0A200QIW5_MACCD</name>
<dbReference type="GO" id="GO:0005886">
    <property type="term" value="C:plasma membrane"/>
    <property type="evidence" value="ECO:0007669"/>
    <property type="project" value="TreeGrafter"/>
</dbReference>
<evidence type="ECO:0000313" key="4">
    <source>
        <dbReference type="Proteomes" id="UP000195402"/>
    </source>
</evidence>
<comment type="caution">
    <text evidence="3">The sequence shown here is derived from an EMBL/GenBank/DDBJ whole genome shotgun (WGS) entry which is preliminary data.</text>
</comment>
<evidence type="ECO:0000256" key="1">
    <source>
        <dbReference type="SAM" id="MobiDB-lite"/>
    </source>
</evidence>
<dbReference type="InterPro" id="IPR008700">
    <property type="entry name" value="TypeIII_avirulence_cleave"/>
</dbReference>
<dbReference type="AlphaFoldDB" id="A0A200QIW5"/>
<keyword evidence="4" id="KW-1185">Reference proteome</keyword>
<dbReference type="Pfam" id="PF05627">
    <property type="entry name" value="AvrRpt-cleavage"/>
    <property type="match status" value="1"/>
</dbReference>
<organism evidence="3 4">
    <name type="scientific">Macleaya cordata</name>
    <name type="common">Five-seeded plume-poppy</name>
    <name type="synonym">Bocconia cordata</name>
    <dbReference type="NCBI Taxonomy" id="56857"/>
    <lineage>
        <taxon>Eukaryota</taxon>
        <taxon>Viridiplantae</taxon>
        <taxon>Streptophyta</taxon>
        <taxon>Embryophyta</taxon>
        <taxon>Tracheophyta</taxon>
        <taxon>Spermatophyta</taxon>
        <taxon>Magnoliopsida</taxon>
        <taxon>Ranunculales</taxon>
        <taxon>Papaveraceae</taxon>
        <taxon>Papaveroideae</taxon>
        <taxon>Macleaya</taxon>
    </lineage>
</organism>
<gene>
    <name evidence="3" type="ORF">BVC80_8983g11</name>
</gene>